<dbReference type="PANTHER" id="PTHR43143">
    <property type="entry name" value="METALLOPHOSPHOESTERASE, CALCINEURIN SUPERFAMILY"/>
    <property type="match status" value="1"/>
</dbReference>
<accession>A0A9D1N1G4</accession>
<dbReference type="SUPFAM" id="SSF56300">
    <property type="entry name" value="Metallo-dependent phosphatases"/>
    <property type="match status" value="1"/>
</dbReference>
<gene>
    <name evidence="3" type="ORF">IAD26_09400</name>
</gene>
<dbReference type="InterPro" id="IPR029052">
    <property type="entry name" value="Metallo-depent_PP-like"/>
</dbReference>
<dbReference type="GO" id="GO:0016787">
    <property type="term" value="F:hydrolase activity"/>
    <property type="evidence" value="ECO:0007669"/>
    <property type="project" value="InterPro"/>
</dbReference>
<evidence type="ECO:0000259" key="2">
    <source>
        <dbReference type="Pfam" id="PF00149"/>
    </source>
</evidence>
<keyword evidence="1" id="KW-0812">Transmembrane</keyword>
<dbReference type="EMBL" id="DVOD01000068">
    <property type="protein sequence ID" value="HIU93330.1"/>
    <property type="molecule type" value="Genomic_DNA"/>
</dbReference>
<keyword evidence="1" id="KW-1133">Transmembrane helix</keyword>
<reference evidence="3" key="2">
    <citation type="journal article" date="2021" name="PeerJ">
        <title>Extensive microbial diversity within the chicken gut microbiome revealed by metagenomics and culture.</title>
        <authorList>
            <person name="Gilroy R."/>
            <person name="Ravi A."/>
            <person name="Getino M."/>
            <person name="Pursley I."/>
            <person name="Horton D.L."/>
            <person name="Alikhan N.F."/>
            <person name="Baker D."/>
            <person name="Gharbi K."/>
            <person name="Hall N."/>
            <person name="Watson M."/>
            <person name="Adriaenssens E.M."/>
            <person name="Foster-Nyarko E."/>
            <person name="Jarju S."/>
            <person name="Secka A."/>
            <person name="Antonio M."/>
            <person name="Oren A."/>
            <person name="Chaudhuri R.R."/>
            <person name="La Ragione R."/>
            <person name="Hildebrand F."/>
            <person name="Pallen M.J."/>
        </authorList>
    </citation>
    <scope>NUCLEOTIDE SEQUENCE</scope>
    <source>
        <strain evidence="3">CHK154-7741</strain>
    </source>
</reference>
<dbReference type="PANTHER" id="PTHR43143:SF1">
    <property type="entry name" value="SERINE_THREONINE-PROTEIN PHOSPHATASE CPPED1"/>
    <property type="match status" value="1"/>
</dbReference>
<evidence type="ECO:0000256" key="1">
    <source>
        <dbReference type="SAM" id="Phobius"/>
    </source>
</evidence>
<organism evidence="3 4">
    <name type="scientific">Candidatus Limenecus avicola</name>
    <dbReference type="NCBI Taxonomy" id="2840847"/>
    <lineage>
        <taxon>Bacteria</taxon>
        <taxon>Bacillati</taxon>
        <taxon>Bacillota</taxon>
        <taxon>Clostridia</taxon>
        <taxon>Eubacteriales</taxon>
        <taxon>Clostridiaceae</taxon>
        <taxon>Clostridiaceae incertae sedis</taxon>
        <taxon>Candidatus Limenecus</taxon>
    </lineage>
</organism>
<evidence type="ECO:0000313" key="4">
    <source>
        <dbReference type="Proteomes" id="UP000886748"/>
    </source>
</evidence>
<feature type="domain" description="Calcineurin-like phosphoesterase" evidence="2">
    <location>
        <begin position="37"/>
        <end position="242"/>
    </location>
</feature>
<keyword evidence="1" id="KW-0472">Membrane</keyword>
<sequence length="322" mass="37002">MAADKKKKSLLSRIVYWAVFVVCVYFGVSALSYAEPLKFAQISDVHLSDKTVDTSYKVLSHTPELFKDEIEQINSVPHIDFVIVTGDLIDKPKKTLLEQACKQMNKLKAPWYFVFGNHDAAVGTSFKKDKYFDFVKKHNKNMKFDNFYYSFSPKKGYRVIVLDSTIDNKITATGYLPQEQLKWLDCELDDCQTNGQLPLIFLHHPLREPFPSFHHRITNASEFYDVINSHKMPMAIFSGHYHATKIYKEGNILHVSTPSLATYPNAFRIVTVNNLKNKVVFTFDFRETNLKEVQKKAKMLTFSSSTLAGEESDQNTIVVLDK</sequence>
<evidence type="ECO:0000313" key="3">
    <source>
        <dbReference type="EMBL" id="HIU93330.1"/>
    </source>
</evidence>
<name>A0A9D1N1G4_9CLOT</name>
<dbReference type="InterPro" id="IPR051918">
    <property type="entry name" value="STPP_CPPED1"/>
</dbReference>
<proteinExistence type="predicted"/>
<dbReference type="Pfam" id="PF00149">
    <property type="entry name" value="Metallophos"/>
    <property type="match status" value="1"/>
</dbReference>
<dbReference type="AlphaFoldDB" id="A0A9D1N1G4"/>
<feature type="transmembrane region" description="Helical" evidence="1">
    <location>
        <begin position="14"/>
        <end position="34"/>
    </location>
</feature>
<dbReference type="Proteomes" id="UP000886748">
    <property type="component" value="Unassembled WGS sequence"/>
</dbReference>
<dbReference type="InterPro" id="IPR004843">
    <property type="entry name" value="Calcineurin-like_PHP"/>
</dbReference>
<dbReference type="Gene3D" id="3.60.21.10">
    <property type="match status" value="1"/>
</dbReference>
<protein>
    <submittedName>
        <fullName evidence="3">Metallophosphoesterase</fullName>
    </submittedName>
</protein>
<comment type="caution">
    <text evidence="3">The sequence shown here is derived from an EMBL/GenBank/DDBJ whole genome shotgun (WGS) entry which is preliminary data.</text>
</comment>
<reference evidence="3" key="1">
    <citation type="submission" date="2020-10" db="EMBL/GenBank/DDBJ databases">
        <authorList>
            <person name="Gilroy R."/>
        </authorList>
    </citation>
    <scope>NUCLEOTIDE SEQUENCE</scope>
    <source>
        <strain evidence="3">CHK154-7741</strain>
    </source>
</reference>